<dbReference type="SUPFAM" id="SSF56091">
    <property type="entry name" value="DNA ligase/mRNA capping enzyme, catalytic domain"/>
    <property type="match status" value="1"/>
</dbReference>
<dbReference type="Proteomes" id="UP000287896">
    <property type="component" value="Segment"/>
</dbReference>
<feature type="domain" description="RNA ligase" evidence="1">
    <location>
        <begin position="27"/>
        <end position="188"/>
    </location>
</feature>
<evidence type="ECO:0000313" key="2">
    <source>
        <dbReference type="EMBL" id="AZU98892.1"/>
    </source>
</evidence>
<reference evidence="2 3" key="1">
    <citation type="submission" date="2018-12" db="EMBL/GenBank/DDBJ databases">
        <title>Characterization of a novel siphovirus infacting Bacillus anthracis.</title>
        <authorList>
            <person name="Hu X."/>
            <person name="Wan X."/>
            <person name="Geng P."/>
            <person name="Yuan Z."/>
        </authorList>
    </citation>
    <scope>NUCLEOTIDE SEQUENCE [LARGE SCALE GENOMIC DNA]</scope>
</reference>
<dbReference type="InterPro" id="IPR021122">
    <property type="entry name" value="RNA_ligase_dom_REL/Rnl2"/>
</dbReference>
<evidence type="ECO:0000259" key="1">
    <source>
        <dbReference type="Pfam" id="PF09414"/>
    </source>
</evidence>
<dbReference type="EMBL" id="MK288021">
    <property type="protein sequence ID" value="AZU98892.1"/>
    <property type="molecule type" value="Genomic_DNA"/>
</dbReference>
<dbReference type="InterPro" id="IPR052732">
    <property type="entry name" value="Cell-binding_unc_protein"/>
</dbReference>
<accession>A0A3Q9R7J4</accession>
<protein>
    <recommendedName>
        <fullName evidence="1">RNA ligase domain-containing protein</fullName>
    </recommendedName>
</protein>
<dbReference type="Gene3D" id="3.30.470.30">
    <property type="entry name" value="DNA ligase/mRNA capping enzyme"/>
    <property type="match status" value="1"/>
</dbReference>
<evidence type="ECO:0000313" key="3">
    <source>
        <dbReference type="Proteomes" id="UP000287896"/>
    </source>
</evidence>
<dbReference type="Pfam" id="PF09414">
    <property type="entry name" value="RNA_ligase"/>
    <property type="match status" value="1"/>
</dbReference>
<sequence length="300" mass="34473">MEQKKYMDIVRLGHKTTVGVLNEGDWIVIQEKLDGANASFRKGENGEILAFSRNNPLNESSNLGGFWQWTQTLDPDLLLPNIVYFGEWLNPHKVKYPEYTKQFFLYDLYDTNTERYLDFNRVKDAHRMLGVNLIPVFYEGEYKGFEHLQSFVGKTALGGKLGDIDTGEGVVAKNVSYISRHGRQMFVKLVTDAFREVQKQKAPKDPKVEQIQEQVFVSSTMTEARVEKMLYKLVDEGILSEGKFEIEDMGIILRHMGGRMFDDIMKEESEMLPADYDVNQIKKAIGRNVAQIVKNIIAKQ</sequence>
<dbReference type="PANTHER" id="PTHR43883">
    <property type="entry name" value="SLR0207 PROTEIN"/>
    <property type="match status" value="1"/>
</dbReference>
<keyword evidence="3" id="KW-1185">Reference proteome</keyword>
<dbReference type="PANTHER" id="PTHR43883:SF1">
    <property type="entry name" value="GLUCONOKINASE"/>
    <property type="match status" value="1"/>
</dbReference>
<name>A0A3Q9R7J4_9CAUD</name>
<organism evidence="2 3">
    <name type="scientific">Bacillus phage pW2</name>
    <dbReference type="NCBI Taxonomy" id="2500559"/>
    <lineage>
        <taxon>Viruses</taxon>
        <taxon>Duplodnaviria</taxon>
        <taxon>Heunggongvirae</taxon>
        <taxon>Uroviricota</taxon>
        <taxon>Caudoviricetes</taxon>
        <taxon>Joanripponvirinae</taxon>
        <taxon>Sophritavirus</taxon>
        <taxon>Sophritavirus pW2</taxon>
    </lineage>
</organism>
<gene>
    <name evidence="2" type="ORF">pW2_54</name>
</gene>
<proteinExistence type="predicted"/>